<dbReference type="EC" id="5.2.1.2" evidence="4"/>
<dbReference type="RefSeq" id="WP_310455889.1">
    <property type="nucleotide sequence ID" value="NZ_JAVKPH010000002.1"/>
</dbReference>
<gene>
    <name evidence="4" type="primary">maiA</name>
    <name evidence="4" type="ORF">RGD00_03440</name>
</gene>
<protein>
    <submittedName>
        <fullName evidence="4">Maleylacetoacetate isomerase</fullName>
        <ecNumber evidence="4">5.2.1.2</ecNumber>
    </submittedName>
</protein>
<dbReference type="Proteomes" id="UP001247754">
    <property type="component" value="Unassembled WGS sequence"/>
</dbReference>
<dbReference type="NCBIfam" id="TIGR01262">
    <property type="entry name" value="maiA"/>
    <property type="match status" value="1"/>
</dbReference>
<comment type="caution">
    <text evidence="4">The sequence shown here is derived from an EMBL/GenBank/DDBJ whole genome shotgun (WGS) entry which is preliminary data.</text>
</comment>
<dbReference type="InterPro" id="IPR036282">
    <property type="entry name" value="Glutathione-S-Trfase_C_sf"/>
</dbReference>
<dbReference type="EMBL" id="JAVKPH010000002">
    <property type="protein sequence ID" value="MDR5651644.1"/>
    <property type="molecule type" value="Genomic_DNA"/>
</dbReference>
<comment type="similarity">
    <text evidence="1">Belongs to the GST superfamily. Zeta family.</text>
</comment>
<keyword evidence="4" id="KW-0413">Isomerase</keyword>
<dbReference type="InterPro" id="IPR036249">
    <property type="entry name" value="Thioredoxin-like_sf"/>
</dbReference>
<dbReference type="Gene3D" id="1.20.1050.10">
    <property type="match status" value="1"/>
</dbReference>
<dbReference type="PROSITE" id="PS50404">
    <property type="entry name" value="GST_NTER"/>
    <property type="match status" value="1"/>
</dbReference>
<dbReference type="InterPro" id="IPR034333">
    <property type="entry name" value="GST_Zeta_N"/>
</dbReference>
<feature type="domain" description="GST C-terminal" evidence="3">
    <location>
        <begin position="89"/>
        <end position="212"/>
    </location>
</feature>
<dbReference type="InterPro" id="IPR034330">
    <property type="entry name" value="GST_Zeta_C"/>
</dbReference>
<keyword evidence="5" id="KW-1185">Reference proteome</keyword>
<dbReference type="SUPFAM" id="SSF47616">
    <property type="entry name" value="GST C-terminal domain-like"/>
    <property type="match status" value="1"/>
</dbReference>
<dbReference type="SUPFAM" id="SSF52833">
    <property type="entry name" value="Thioredoxin-like"/>
    <property type="match status" value="1"/>
</dbReference>
<evidence type="ECO:0000259" key="2">
    <source>
        <dbReference type="PROSITE" id="PS50404"/>
    </source>
</evidence>
<reference evidence="4 5" key="1">
    <citation type="submission" date="2023-09" db="EMBL/GenBank/DDBJ databases">
        <title>Xinfangfangia sedmenti sp. nov., isolated the sedment.</title>
        <authorList>
            <person name="Xu L."/>
        </authorList>
    </citation>
    <scope>NUCLEOTIDE SEQUENCE [LARGE SCALE GENOMIC DNA]</scope>
    <source>
        <strain evidence="4 5">LG-4</strain>
    </source>
</reference>
<evidence type="ECO:0000313" key="5">
    <source>
        <dbReference type="Proteomes" id="UP001247754"/>
    </source>
</evidence>
<dbReference type="Pfam" id="PF13410">
    <property type="entry name" value="GST_C_2"/>
    <property type="match status" value="1"/>
</dbReference>
<name>A0ABU1F4A0_9RHOB</name>
<dbReference type="InterPro" id="IPR040079">
    <property type="entry name" value="Glutathione_S-Trfase"/>
</dbReference>
<evidence type="ECO:0000259" key="3">
    <source>
        <dbReference type="PROSITE" id="PS50405"/>
    </source>
</evidence>
<dbReference type="InterPro" id="IPR010987">
    <property type="entry name" value="Glutathione-S-Trfase_C-like"/>
</dbReference>
<evidence type="ECO:0000313" key="4">
    <source>
        <dbReference type="EMBL" id="MDR5651644.1"/>
    </source>
</evidence>
<accession>A0ABU1F4A0</accession>
<dbReference type="CDD" id="cd03042">
    <property type="entry name" value="GST_N_Zeta"/>
    <property type="match status" value="1"/>
</dbReference>
<dbReference type="SFLD" id="SFLDG00358">
    <property type="entry name" value="Main_(cytGST)"/>
    <property type="match status" value="1"/>
</dbReference>
<evidence type="ECO:0000256" key="1">
    <source>
        <dbReference type="ARBA" id="ARBA00010007"/>
    </source>
</evidence>
<dbReference type="GO" id="GO:0016034">
    <property type="term" value="F:maleylacetoacetate isomerase activity"/>
    <property type="evidence" value="ECO:0007669"/>
    <property type="project" value="UniProtKB-EC"/>
</dbReference>
<dbReference type="PANTHER" id="PTHR42673">
    <property type="entry name" value="MALEYLACETOACETATE ISOMERASE"/>
    <property type="match status" value="1"/>
</dbReference>
<dbReference type="Gene3D" id="3.40.30.10">
    <property type="entry name" value="Glutaredoxin"/>
    <property type="match status" value="1"/>
</dbReference>
<dbReference type="PROSITE" id="PS50405">
    <property type="entry name" value="GST_CTER"/>
    <property type="match status" value="1"/>
</dbReference>
<dbReference type="PANTHER" id="PTHR42673:SF21">
    <property type="entry name" value="GLUTATHIONE S-TRANSFERASE YFCF"/>
    <property type="match status" value="1"/>
</dbReference>
<organism evidence="4 5">
    <name type="scientific">Ruixingdingia sedimenti</name>
    <dbReference type="NCBI Taxonomy" id="3073604"/>
    <lineage>
        <taxon>Bacteria</taxon>
        <taxon>Pseudomonadati</taxon>
        <taxon>Pseudomonadota</taxon>
        <taxon>Alphaproteobacteria</taxon>
        <taxon>Rhodobacterales</taxon>
        <taxon>Paracoccaceae</taxon>
        <taxon>Ruixingdingia</taxon>
    </lineage>
</organism>
<feature type="domain" description="GST N-terminal" evidence="2">
    <location>
        <begin position="3"/>
        <end position="84"/>
    </location>
</feature>
<proteinExistence type="inferred from homology"/>
<dbReference type="Pfam" id="PF13417">
    <property type="entry name" value="GST_N_3"/>
    <property type="match status" value="1"/>
</dbReference>
<dbReference type="InterPro" id="IPR004045">
    <property type="entry name" value="Glutathione_S-Trfase_N"/>
</dbReference>
<dbReference type="InterPro" id="IPR005955">
    <property type="entry name" value="GST_Zeta"/>
</dbReference>
<sequence length="212" mass="23462">MTARPFLYDYWRSSASYRVRIALNLKGIAHDSASVDLVRGDQRSPEHLDRNPQGFVPALRIDGLLLTQSLAIIDYLDETRPEPPLLPPDATGRARVRALAHAVAMDIHPICNLHVAAHVMARHPDAPEAARQDWMVHFITRGLDALERMVGAGAYCYGDTPTLADICLVPQIYNARRWGVDLTRHPRLVAIDAACADLPAFADAHPDRVKPA</sequence>
<dbReference type="SFLD" id="SFLDS00019">
    <property type="entry name" value="Glutathione_Transferase_(cytos"/>
    <property type="match status" value="1"/>
</dbReference>
<dbReference type="CDD" id="cd03191">
    <property type="entry name" value="GST_C_Zeta"/>
    <property type="match status" value="1"/>
</dbReference>